<dbReference type="Proteomes" id="UP000215256">
    <property type="component" value="Chromosome 1"/>
</dbReference>
<organism evidence="1 2">
    <name type="scientific">Ochrobactrum quorumnocens</name>
    <dbReference type="NCBI Taxonomy" id="271865"/>
    <lineage>
        <taxon>Bacteria</taxon>
        <taxon>Pseudomonadati</taxon>
        <taxon>Pseudomonadota</taxon>
        <taxon>Alphaproteobacteria</taxon>
        <taxon>Hyphomicrobiales</taxon>
        <taxon>Brucellaceae</taxon>
        <taxon>Brucella/Ochrobactrum group</taxon>
        <taxon>Ochrobactrum</taxon>
    </lineage>
</organism>
<evidence type="ECO:0000313" key="1">
    <source>
        <dbReference type="EMBL" id="ASV85386.1"/>
    </source>
</evidence>
<reference evidence="1 2" key="1">
    <citation type="submission" date="2017-07" db="EMBL/GenBank/DDBJ databases">
        <title>Phylogenetic study on the rhizospheric bacterium Ochrobactrum sp. A44.</title>
        <authorList>
            <person name="Krzyzanowska D.M."/>
            <person name="Ossowicki A."/>
            <person name="Rajewska M."/>
            <person name="Maciag T."/>
            <person name="Kaczynski Z."/>
            <person name="Czerwicka M."/>
            <person name="Jafra S."/>
        </authorList>
    </citation>
    <scope>NUCLEOTIDE SEQUENCE [LARGE SCALE GENOMIC DNA]</scope>
    <source>
        <strain evidence="1 2">A44</strain>
    </source>
</reference>
<proteinExistence type="predicted"/>
<name>A0A248UFD6_9HYPH</name>
<evidence type="ECO:0000313" key="2">
    <source>
        <dbReference type="Proteomes" id="UP000215256"/>
    </source>
</evidence>
<accession>A0A248UFD6</accession>
<gene>
    <name evidence="1" type="ORF">CES85_1561</name>
</gene>
<dbReference type="AlphaFoldDB" id="A0A248UFD6"/>
<dbReference type="EMBL" id="CP022604">
    <property type="protein sequence ID" value="ASV85386.1"/>
    <property type="molecule type" value="Genomic_DNA"/>
</dbReference>
<dbReference type="KEGG" id="och:CES85_1561"/>
<sequence length="37" mass="4588">MPYAREIRTIDQLDDCRFRQHVVYELPKQPRLCLPMR</sequence>
<protein>
    <submittedName>
        <fullName evidence="1">Uncharacterized protein</fullName>
    </submittedName>
</protein>